<reference evidence="1" key="1">
    <citation type="submission" date="2023-10" db="EMBL/GenBank/DDBJ databases">
        <authorList>
            <person name="Domelevo Entfellner J.-B."/>
        </authorList>
    </citation>
    <scope>NUCLEOTIDE SEQUENCE</scope>
</reference>
<name>A0AA86SZE7_9FABA</name>
<dbReference type="Gramene" id="rna-AYBTSS11_LOCUS27964">
    <property type="protein sequence ID" value="CAJ1975838.1"/>
    <property type="gene ID" value="gene-AYBTSS11_LOCUS27964"/>
</dbReference>
<sequence>MGPALECHSILIQSFGDLCEVLNAAELYLRREETISASDIGFFTQNEKGAKCVGVRIIEE</sequence>
<dbReference type="AlphaFoldDB" id="A0AA86SZE7"/>
<keyword evidence="2" id="KW-1185">Reference proteome</keyword>
<evidence type="ECO:0000313" key="2">
    <source>
        <dbReference type="Proteomes" id="UP001189624"/>
    </source>
</evidence>
<accession>A0AA86SZE7</accession>
<organism evidence="1 2">
    <name type="scientific">Sphenostylis stenocarpa</name>
    <dbReference type="NCBI Taxonomy" id="92480"/>
    <lineage>
        <taxon>Eukaryota</taxon>
        <taxon>Viridiplantae</taxon>
        <taxon>Streptophyta</taxon>
        <taxon>Embryophyta</taxon>
        <taxon>Tracheophyta</taxon>
        <taxon>Spermatophyta</taxon>
        <taxon>Magnoliopsida</taxon>
        <taxon>eudicotyledons</taxon>
        <taxon>Gunneridae</taxon>
        <taxon>Pentapetalae</taxon>
        <taxon>rosids</taxon>
        <taxon>fabids</taxon>
        <taxon>Fabales</taxon>
        <taxon>Fabaceae</taxon>
        <taxon>Papilionoideae</taxon>
        <taxon>50 kb inversion clade</taxon>
        <taxon>NPAAA clade</taxon>
        <taxon>indigoferoid/millettioid clade</taxon>
        <taxon>Phaseoleae</taxon>
        <taxon>Sphenostylis</taxon>
    </lineage>
</organism>
<dbReference type="Proteomes" id="UP001189624">
    <property type="component" value="Chromosome 9"/>
</dbReference>
<dbReference type="EMBL" id="OY731406">
    <property type="protein sequence ID" value="CAJ1975838.1"/>
    <property type="molecule type" value="Genomic_DNA"/>
</dbReference>
<gene>
    <name evidence="1" type="ORF">AYBTSS11_LOCUS27964</name>
</gene>
<evidence type="ECO:0000313" key="1">
    <source>
        <dbReference type="EMBL" id="CAJ1975838.1"/>
    </source>
</evidence>
<protein>
    <submittedName>
        <fullName evidence="1">Uncharacterized protein</fullName>
    </submittedName>
</protein>
<proteinExistence type="predicted"/>